<dbReference type="Proteomes" id="UP000032702">
    <property type="component" value="Unassembled WGS sequence"/>
</dbReference>
<feature type="binding site" evidence="3">
    <location>
        <position position="122"/>
    </location>
    <ligand>
        <name>Mg(2+)</name>
        <dbReference type="ChEBI" id="CHEBI:18420"/>
        <label>1</label>
    </ligand>
</feature>
<evidence type="ECO:0000256" key="4">
    <source>
        <dbReference type="SAM" id="MobiDB-lite"/>
    </source>
</evidence>
<dbReference type="AlphaFoldDB" id="Q08ME4"/>
<dbReference type="PANTHER" id="PTHR16222">
    <property type="entry name" value="ADP-RIBOSYLGLYCOHYDROLASE"/>
    <property type="match status" value="1"/>
</dbReference>
<feature type="binding site" evidence="3">
    <location>
        <position position="326"/>
    </location>
    <ligand>
        <name>Mg(2+)</name>
        <dbReference type="ChEBI" id="CHEBI:18420"/>
        <label>1</label>
    </ligand>
</feature>
<organism evidence="5 6">
    <name type="scientific">Stigmatella aurantiaca (strain DW4/3-1)</name>
    <dbReference type="NCBI Taxonomy" id="378806"/>
    <lineage>
        <taxon>Bacteria</taxon>
        <taxon>Pseudomonadati</taxon>
        <taxon>Myxococcota</taxon>
        <taxon>Myxococcia</taxon>
        <taxon>Myxococcales</taxon>
        <taxon>Cystobacterineae</taxon>
        <taxon>Archangiaceae</taxon>
        <taxon>Stigmatella</taxon>
    </lineage>
</organism>
<name>Q08ME4_STIAD</name>
<feature type="region of interest" description="Disordered" evidence="4">
    <location>
        <begin position="1"/>
        <end position="53"/>
    </location>
</feature>
<comment type="cofactor">
    <cofactor evidence="3">
        <name>Mg(2+)</name>
        <dbReference type="ChEBI" id="CHEBI:18420"/>
    </cofactor>
    <text evidence="3">Binds 2 magnesium ions per subunit.</text>
</comment>
<reference evidence="5 6" key="1">
    <citation type="submission" date="2006-04" db="EMBL/GenBank/DDBJ databases">
        <authorList>
            <person name="Nierman W.C."/>
        </authorList>
    </citation>
    <scope>NUCLEOTIDE SEQUENCE [LARGE SCALE GENOMIC DNA]</scope>
    <source>
        <strain evidence="5 6">DW4/3-1</strain>
    </source>
</reference>
<evidence type="ECO:0000313" key="5">
    <source>
        <dbReference type="EMBL" id="EAU61653.1"/>
    </source>
</evidence>
<protein>
    <submittedName>
        <fullName evidence="5">ADP-ribosylation/Crystallin J1</fullName>
    </submittedName>
</protein>
<proteinExistence type="inferred from homology"/>
<evidence type="ECO:0000256" key="2">
    <source>
        <dbReference type="ARBA" id="ARBA00022801"/>
    </source>
</evidence>
<dbReference type="PATRIC" id="fig|378806.16.peg.333"/>
<keyword evidence="3" id="KW-0460">Magnesium</keyword>
<evidence type="ECO:0000313" key="6">
    <source>
        <dbReference type="Proteomes" id="UP000032702"/>
    </source>
</evidence>
<feature type="binding site" evidence="3">
    <location>
        <position position="121"/>
    </location>
    <ligand>
        <name>Mg(2+)</name>
        <dbReference type="ChEBI" id="CHEBI:18420"/>
        <label>1</label>
    </ligand>
</feature>
<dbReference type="SUPFAM" id="SSF101478">
    <property type="entry name" value="ADP-ribosylglycohydrolase"/>
    <property type="match status" value="1"/>
</dbReference>
<feature type="binding site" evidence="3">
    <location>
        <position position="327"/>
    </location>
    <ligand>
        <name>Mg(2+)</name>
        <dbReference type="ChEBI" id="CHEBI:18420"/>
        <label>1</label>
    </ligand>
</feature>
<dbReference type="InterPro" id="IPR050792">
    <property type="entry name" value="ADP-ribosylglycohydrolase"/>
</dbReference>
<dbReference type="GO" id="GO:0016787">
    <property type="term" value="F:hydrolase activity"/>
    <property type="evidence" value="ECO:0007669"/>
    <property type="project" value="UniProtKB-KW"/>
</dbReference>
<keyword evidence="2" id="KW-0378">Hydrolase</keyword>
<dbReference type="Pfam" id="PF03747">
    <property type="entry name" value="ADP_ribosyl_GH"/>
    <property type="match status" value="1"/>
</dbReference>
<dbReference type="InterPro" id="IPR005502">
    <property type="entry name" value="Ribosyl_crysJ1"/>
</dbReference>
<comment type="caution">
    <text evidence="5">The sequence shown here is derived from an EMBL/GenBank/DDBJ whole genome shotgun (WGS) entry which is preliminary data.</text>
</comment>
<dbReference type="EMBL" id="AAMD01000376">
    <property type="protein sequence ID" value="EAU61653.1"/>
    <property type="molecule type" value="Genomic_DNA"/>
</dbReference>
<dbReference type="PANTHER" id="PTHR16222:SF24">
    <property type="entry name" value="ADP-RIBOSYLHYDROLASE ARH3"/>
    <property type="match status" value="1"/>
</dbReference>
<dbReference type="Gene3D" id="1.10.4080.10">
    <property type="entry name" value="ADP-ribosylation/Crystallin J1"/>
    <property type="match status" value="1"/>
</dbReference>
<evidence type="ECO:0000256" key="1">
    <source>
        <dbReference type="ARBA" id="ARBA00010702"/>
    </source>
</evidence>
<sequence>MAQILQPSWESAGERAGAGDGPAHIRPRRGTHRSPPARVPSRSPQPPLNSRRGPCWGDFWMPTDEQRLAGGVYGLLIGDALGVPYEFHPPARIPPPAQIEFEPPWGFHRAHAGVPPGTWSDDGAHANCLLASLLDRGQLDVEDLGRRLVNWLDLGYMAVEGKVFDVGIQTRSALSAFREGASGVESGPRGERDNGNGSLMRVLPLALWHTGPDETLAADAMRQSLVTHGHLRSQVCCALYCLWARRTLEGVAQPWEEAVASFHRLFPTGTAAREELDTQVRPHTPEVGKGSGYVVDCLLSARDCVRRGATYEQVVKAAVALGHDTDTTAAVAGGIAGVREGVEAIPGRWRAALRDKDAVEPMVTALLELRGRRPSSPRGG</sequence>
<keyword evidence="3" id="KW-0479">Metal-binding</keyword>
<evidence type="ECO:0000256" key="3">
    <source>
        <dbReference type="PIRSR" id="PIRSR605502-1"/>
    </source>
</evidence>
<feature type="binding site" evidence="3">
    <location>
        <position position="324"/>
    </location>
    <ligand>
        <name>Mg(2+)</name>
        <dbReference type="ChEBI" id="CHEBI:18420"/>
        <label>1</label>
    </ligand>
</feature>
<feature type="compositionally biased region" description="Low complexity" evidence="4">
    <location>
        <begin position="33"/>
        <end position="42"/>
    </location>
</feature>
<accession>Q08ME4</accession>
<dbReference type="GO" id="GO:0046872">
    <property type="term" value="F:metal ion binding"/>
    <property type="evidence" value="ECO:0007669"/>
    <property type="project" value="UniProtKB-KW"/>
</dbReference>
<gene>
    <name evidence="5" type="ORF">STIAU_7095</name>
</gene>
<comment type="similarity">
    <text evidence="1">Belongs to the ADP-ribosylglycohydrolase family.</text>
</comment>
<feature type="binding site" evidence="3">
    <location>
        <position position="120"/>
    </location>
    <ligand>
        <name>Mg(2+)</name>
        <dbReference type="ChEBI" id="CHEBI:18420"/>
        <label>1</label>
    </ligand>
</feature>
<dbReference type="InterPro" id="IPR036705">
    <property type="entry name" value="Ribosyl_crysJ1_sf"/>
</dbReference>